<dbReference type="Proteomes" id="UP000315017">
    <property type="component" value="Chromosome"/>
</dbReference>
<dbReference type="RefSeq" id="WP_145087828.1">
    <property type="nucleotide sequence ID" value="NZ_CP036274.1"/>
</dbReference>
<accession>A0A517Y9N5</accession>
<dbReference type="InterPro" id="IPR050595">
    <property type="entry name" value="Bact_response_regulator"/>
</dbReference>
<dbReference type="SUPFAM" id="SSF55874">
    <property type="entry name" value="ATPase domain of HSP90 chaperone/DNA topoisomerase II/histidine kinase"/>
    <property type="match status" value="1"/>
</dbReference>
<dbReference type="EMBL" id="CP036274">
    <property type="protein sequence ID" value="QDU26947.1"/>
    <property type="molecule type" value="Genomic_DNA"/>
</dbReference>
<organism evidence="4 5">
    <name type="scientific">Anatilimnocola aggregata</name>
    <dbReference type="NCBI Taxonomy" id="2528021"/>
    <lineage>
        <taxon>Bacteria</taxon>
        <taxon>Pseudomonadati</taxon>
        <taxon>Planctomycetota</taxon>
        <taxon>Planctomycetia</taxon>
        <taxon>Pirellulales</taxon>
        <taxon>Pirellulaceae</taxon>
        <taxon>Anatilimnocola</taxon>
    </lineage>
</organism>
<evidence type="ECO:0000313" key="5">
    <source>
        <dbReference type="Proteomes" id="UP000315017"/>
    </source>
</evidence>
<name>A0A517Y9N5_9BACT</name>
<dbReference type="Pfam" id="PF00072">
    <property type="entry name" value="Response_reg"/>
    <property type="match status" value="1"/>
</dbReference>
<dbReference type="InterPro" id="IPR001789">
    <property type="entry name" value="Sig_transdc_resp-reg_receiver"/>
</dbReference>
<dbReference type="CDD" id="cd17569">
    <property type="entry name" value="REC_HupR-like"/>
    <property type="match status" value="1"/>
</dbReference>
<sequence>MNPHPTAKQILYVDDEAQALKYFVRLFGDRFQVLTAPSVDEALALLEKDSGEIGVVITDQRMPGKTGVALMEHLRHRHPNIVRILTTAYSDLDAAIKSVNEGGAFRYITKPWNEDEIVGALLRALDYHQALSDRDRLLREKLSVLHRLIIMDRIRGLATAATALEGRLNNAWGALVAYMQQSPVQQRIRVQMDEIASLNMVAVARREAELMIKTVQVILQDTVGAATGQEPWLNLHEVLNGFAERARPELQSEDIDLQVGEIPADLALASDRGLLNRLLQIMVRRVADLHEEPMKISIQLVDAAADPLVLSVRGNFEKLSNGHVSSLFSAAIPLQKWPLGLDMDLLSAFMIAHHLGGQLQIETKAPLGPGFRVTLPKNGQPTTSNSPPEAWFDSVYDAIAAWEQDVLKEEDDLD</sequence>
<evidence type="ECO:0000313" key="4">
    <source>
        <dbReference type="EMBL" id="QDU26947.1"/>
    </source>
</evidence>
<feature type="domain" description="Response regulatory" evidence="3">
    <location>
        <begin position="9"/>
        <end position="125"/>
    </location>
</feature>
<dbReference type="InterPro" id="IPR036890">
    <property type="entry name" value="HATPase_C_sf"/>
</dbReference>
<evidence type="ECO:0000256" key="2">
    <source>
        <dbReference type="PROSITE-ProRule" id="PRU00169"/>
    </source>
</evidence>
<gene>
    <name evidence="4" type="primary">hupR1</name>
    <name evidence="4" type="ORF">ETAA8_20310</name>
</gene>
<dbReference type="PANTHER" id="PTHR44591:SF19">
    <property type="entry name" value="TWO-COMPONENT RESPONSE REGULATOR-RELATED"/>
    <property type="match status" value="1"/>
</dbReference>
<dbReference type="KEGG" id="aagg:ETAA8_20310"/>
<dbReference type="Gene3D" id="3.30.565.10">
    <property type="entry name" value="Histidine kinase-like ATPase, C-terminal domain"/>
    <property type="match status" value="1"/>
</dbReference>
<dbReference type="AlphaFoldDB" id="A0A517Y9N5"/>
<dbReference type="GO" id="GO:0000160">
    <property type="term" value="P:phosphorelay signal transduction system"/>
    <property type="evidence" value="ECO:0007669"/>
    <property type="project" value="InterPro"/>
</dbReference>
<keyword evidence="1 2" id="KW-0597">Phosphoprotein</keyword>
<keyword evidence="5" id="KW-1185">Reference proteome</keyword>
<reference evidence="4 5" key="1">
    <citation type="submission" date="2019-02" db="EMBL/GenBank/DDBJ databases">
        <title>Deep-cultivation of Planctomycetes and their phenomic and genomic characterization uncovers novel biology.</title>
        <authorList>
            <person name="Wiegand S."/>
            <person name="Jogler M."/>
            <person name="Boedeker C."/>
            <person name="Pinto D."/>
            <person name="Vollmers J."/>
            <person name="Rivas-Marin E."/>
            <person name="Kohn T."/>
            <person name="Peeters S.H."/>
            <person name="Heuer A."/>
            <person name="Rast P."/>
            <person name="Oberbeckmann S."/>
            <person name="Bunk B."/>
            <person name="Jeske O."/>
            <person name="Meyerdierks A."/>
            <person name="Storesund J.E."/>
            <person name="Kallscheuer N."/>
            <person name="Luecker S."/>
            <person name="Lage O.M."/>
            <person name="Pohl T."/>
            <person name="Merkel B.J."/>
            <person name="Hornburger P."/>
            <person name="Mueller R.-W."/>
            <person name="Bruemmer F."/>
            <person name="Labrenz M."/>
            <person name="Spormann A.M."/>
            <person name="Op den Camp H."/>
            <person name="Overmann J."/>
            <person name="Amann R."/>
            <person name="Jetten M.S.M."/>
            <person name="Mascher T."/>
            <person name="Medema M.H."/>
            <person name="Devos D.P."/>
            <person name="Kaster A.-K."/>
            <person name="Ovreas L."/>
            <person name="Rohde M."/>
            <person name="Galperin M.Y."/>
            <person name="Jogler C."/>
        </authorList>
    </citation>
    <scope>NUCLEOTIDE SEQUENCE [LARGE SCALE GENOMIC DNA]</scope>
    <source>
        <strain evidence="4 5">ETA_A8</strain>
    </source>
</reference>
<dbReference type="PROSITE" id="PS50110">
    <property type="entry name" value="RESPONSE_REGULATORY"/>
    <property type="match status" value="1"/>
</dbReference>
<protein>
    <submittedName>
        <fullName evidence="4">Hydrogenase transcriptional regulatory protein hupR1</fullName>
    </submittedName>
</protein>
<dbReference type="SMART" id="SM00448">
    <property type="entry name" value="REC"/>
    <property type="match status" value="1"/>
</dbReference>
<evidence type="ECO:0000256" key="1">
    <source>
        <dbReference type="ARBA" id="ARBA00022553"/>
    </source>
</evidence>
<dbReference type="Gene3D" id="3.40.50.2300">
    <property type="match status" value="1"/>
</dbReference>
<dbReference type="OrthoDB" id="9802066at2"/>
<feature type="modified residue" description="4-aspartylphosphate" evidence="2">
    <location>
        <position position="59"/>
    </location>
</feature>
<proteinExistence type="predicted"/>
<evidence type="ECO:0000259" key="3">
    <source>
        <dbReference type="PROSITE" id="PS50110"/>
    </source>
</evidence>
<dbReference type="PANTHER" id="PTHR44591">
    <property type="entry name" value="STRESS RESPONSE REGULATOR PROTEIN 1"/>
    <property type="match status" value="1"/>
</dbReference>
<dbReference type="SUPFAM" id="SSF52172">
    <property type="entry name" value="CheY-like"/>
    <property type="match status" value="1"/>
</dbReference>
<dbReference type="InterPro" id="IPR011006">
    <property type="entry name" value="CheY-like_superfamily"/>
</dbReference>